<accession>A0A419T9M9</accession>
<dbReference type="Pfam" id="PF08357">
    <property type="entry name" value="SEFIR"/>
    <property type="match status" value="1"/>
</dbReference>
<dbReference type="EMBL" id="MCIB01000002">
    <property type="protein sequence ID" value="RKD34173.1"/>
    <property type="molecule type" value="Genomic_DNA"/>
</dbReference>
<gene>
    <name evidence="2" type="ORF">BET03_07740</name>
</gene>
<dbReference type="AlphaFoldDB" id="A0A419T9M9"/>
<dbReference type="RefSeq" id="WP_120167162.1">
    <property type="nucleotide sequence ID" value="NZ_MCIB01000002.1"/>
</dbReference>
<evidence type="ECO:0000313" key="2">
    <source>
        <dbReference type="EMBL" id="RKD34173.1"/>
    </source>
</evidence>
<dbReference type="Gene3D" id="3.40.50.10140">
    <property type="entry name" value="Toll/interleukin-1 receptor homology (TIR) domain"/>
    <property type="match status" value="1"/>
</dbReference>
<dbReference type="InterPro" id="IPR035897">
    <property type="entry name" value="Toll_tir_struct_dom_sf"/>
</dbReference>
<sequence length="488" mass="58606">MEDNSRVPRVFISYSWSSQDHENWVLELAERLVNDGIDVILDKWNLKEGQDKYVFMEKSIKREDVDKILVICDKVYQEKADERKGGVGTESQIISKEVYEDTGQEKFIPIIKEFDENGQPFLPTFFSTRIYLDFSDHYKYEESYEKLVRSLYGKPMYKKPKLGSPPPYILEDEVDNSKTKYYVKQIENAILNNKKFTKGLIVDFLDKIIESLDEYRIYIDNTSNINEFDELVIDNINKLIPLRNDFIKVVDIIFKYKEHIDLNKFHRFWEEIIKYQYKTPDMSSYYQFQFDNFKFFIYELFLYFITILLKLEKYEEASFFINATYFYKINNYGELVNGNISEFNNYVESLEQIRQNRLKLNRISITADLIKERANIHNIKFRDIVETDYLLFFITINNSKDSIRQDIWVPRCSVYNSYHRKPLIFEKMISARHFEKVKILFKVNTPEEFKNMILKTTDLGIDKDYYKSFYRIISINKVVDIEKLATLD</sequence>
<dbReference type="InterPro" id="IPR013568">
    <property type="entry name" value="SEFIR_dom"/>
</dbReference>
<dbReference type="PROSITE" id="PS51534">
    <property type="entry name" value="SEFIR"/>
    <property type="match status" value="1"/>
</dbReference>
<feature type="domain" description="SEFIR" evidence="1">
    <location>
        <begin position="7"/>
        <end position="143"/>
    </location>
</feature>
<evidence type="ECO:0000313" key="3">
    <source>
        <dbReference type="Proteomes" id="UP000284177"/>
    </source>
</evidence>
<evidence type="ECO:0000259" key="1">
    <source>
        <dbReference type="PROSITE" id="PS51534"/>
    </source>
</evidence>
<dbReference type="Proteomes" id="UP000284177">
    <property type="component" value="Unassembled WGS sequence"/>
</dbReference>
<reference evidence="2 3" key="1">
    <citation type="submission" date="2016-08" db="EMBL/GenBank/DDBJ databases">
        <title>Novel Firmicutes and Novel Genomes.</title>
        <authorList>
            <person name="Poppleton D.I."/>
            <person name="Gribaldo S."/>
        </authorList>
    </citation>
    <scope>NUCLEOTIDE SEQUENCE [LARGE SCALE GENOMIC DNA]</scope>
    <source>
        <strain evidence="2 3">CTT3</strain>
    </source>
</reference>
<dbReference type="OrthoDB" id="5149141at2"/>
<organism evidence="2 3">
    <name type="scientific">Thermohalobacter berrensis</name>
    <dbReference type="NCBI Taxonomy" id="99594"/>
    <lineage>
        <taxon>Bacteria</taxon>
        <taxon>Bacillati</taxon>
        <taxon>Bacillota</taxon>
        <taxon>Tissierellia</taxon>
        <taxon>Tissierellales</taxon>
        <taxon>Thermohalobacteraceae</taxon>
        <taxon>Thermohalobacter</taxon>
    </lineage>
</organism>
<dbReference type="SUPFAM" id="SSF52200">
    <property type="entry name" value="Toll/Interleukin receptor TIR domain"/>
    <property type="match status" value="1"/>
</dbReference>
<name>A0A419T9M9_9FIRM</name>
<comment type="caution">
    <text evidence="2">The sequence shown here is derived from an EMBL/GenBank/DDBJ whole genome shotgun (WGS) entry which is preliminary data.</text>
</comment>
<proteinExistence type="predicted"/>
<keyword evidence="3" id="KW-1185">Reference proteome</keyword>
<protein>
    <recommendedName>
        <fullName evidence="1">SEFIR domain-containing protein</fullName>
    </recommendedName>
</protein>